<dbReference type="AlphaFoldDB" id="T0YRP3"/>
<reference evidence="2" key="2">
    <citation type="journal article" date="2014" name="ISME J.">
        <title>Microbial stratification in low pH oxic and suboxic macroscopic growths along an acid mine drainage.</title>
        <authorList>
            <person name="Mendez-Garcia C."/>
            <person name="Mesa V."/>
            <person name="Sprenger R.R."/>
            <person name="Richter M."/>
            <person name="Diez M.S."/>
            <person name="Solano J."/>
            <person name="Bargiela R."/>
            <person name="Golyshina O.V."/>
            <person name="Manteca A."/>
            <person name="Ramos J.L."/>
            <person name="Gallego J.R."/>
            <person name="Llorente I."/>
            <person name="Martins Dos Santos V.A."/>
            <person name="Jensen O.N."/>
            <person name="Pelaez A.I."/>
            <person name="Sanchez J."/>
            <person name="Ferrer M."/>
        </authorList>
    </citation>
    <scope>NUCLEOTIDE SEQUENCE</scope>
</reference>
<feature type="domain" description="DUF5615" evidence="1">
    <location>
        <begin position="3"/>
        <end position="110"/>
    </location>
</feature>
<reference evidence="2" key="1">
    <citation type="submission" date="2013-08" db="EMBL/GenBank/DDBJ databases">
        <authorList>
            <person name="Mendez C."/>
            <person name="Richter M."/>
            <person name="Ferrer M."/>
            <person name="Sanchez J."/>
        </authorList>
    </citation>
    <scope>NUCLEOTIDE SEQUENCE</scope>
</reference>
<protein>
    <recommendedName>
        <fullName evidence="1">DUF5615 domain-containing protein</fullName>
    </recommendedName>
</protein>
<dbReference type="InterPro" id="IPR041049">
    <property type="entry name" value="DUF5615"/>
</dbReference>
<dbReference type="EMBL" id="AUZX01013765">
    <property type="protein sequence ID" value="EQD34527.1"/>
    <property type="molecule type" value="Genomic_DNA"/>
</dbReference>
<comment type="caution">
    <text evidence="2">The sequence shown here is derived from an EMBL/GenBank/DDBJ whole genome shotgun (WGS) entry which is preliminary data.</text>
</comment>
<proteinExistence type="predicted"/>
<evidence type="ECO:0000259" key="1">
    <source>
        <dbReference type="Pfam" id="PF18480"/>
    </source>
</evidence>
<organism evidence="2">
    <name type="scientific">mine drainage metagenome</name>
    <dbReference type="NCBI Taxonomy" id="410659"/>
    <lineage>
        <taxon>unclassified sequences</taxon>
        <taxon>metagenomes</taxon>
        <taxon>ecological metagenomes</taxon>
    </lineage>
</organism>
<gene>
    <name evidence="2" type="ORF">B1A_18647</name>
</gene>
<sequence>MKMRFLADENFPSECVTKLRAAGHDVAWVRTDAPGSTDRVVLERAVAETRILVTFDKDFGELAWRFGLPAHCGVVLFRVAMPPPTGVGAAITDVLTQRSDWPGYFSVVESGRVRMRPLPPRPGGKRDSDG</sequence>
<accession>T0YRP3</accession>
<feature type="non-terminal residue" evidence="2">
    <location>
        <position position="130"/>
    </location>
</feature>
<dbReference type="Pfam" id="PF18480">
    <property type="entry name" value="DUF5615"/>
    <property type="match status" value="1"/>
</dbReference>
<evidence type="ECO:0000313" key="2">
    <source>
        <dbReference type="EMBL" id="EQD34527.1"/>
    </source>
</evidence>
<name>T0YRP3_9ZZZZ</name>